<comment type="caution">
    <text evidence="1">The sequence shown here is derived from an EMBL/GenBank/DDBJ whole genome shotgun (WGS) entry which is preliminary data.</text>
</comment>
<proteinExistence type="predicted"/>
<protein>
    <submittedName>
        <fullName evidence="1">Uncharacterized protein</fullName>
    </submittedName>
</protein>
<dbReference type="EMBL" id="SPQZ01000003">
    <property type="protein sequence ID" value="TFV98298.1"/>
    <property type="molecule type" value="Genomic_DNA"/>
</dbReference>
<evidence type="ECO:0000313" key="1">
    <source>
        <dbReference type="EMBL" id="TFV98298.1"/>
    </source>
</evidence>
<dbReference type="Proteomes" id="UP000298127">
    <property type="component" value="Unassembled WGS sequence"/>
</dbReference>
<dbReference type="AlphaFoldDB" id="A0A4Y9R2E7"/>
<organism evidence="1 2">
    <name type="scientific">Orlajensenia leifsoniae</name>
    <dbReference type="NCBI Taxonomy" id="2561933"/>
    <lineage>
        <taxon>Bacteria</taxon>
        <taxon>Bacillati</taxon>
        <taxon>Actinomycetota</taxon>
        <taxon>Actinomycetes</taxon>
        <taxon>Micrococcales</taxon>
        <taxon>Microbacteriaceae</taxon>
        <taxon>Orlajensenia</taxon>
    </lineage>
</organism>
<keyword evidence="2" id="KW-1185">Reference proteome</keyword>
<reference evidence="1 2" key="1">
    <citation type="journal article" date="2018" name="J. Microbiol.">
        <title>Leifsonia flava sp. nov., a novel actinobacterium isolated from the rhizosphere of Aquilegia viridiflora.</title>
        <authorList>
            <person name="Cai Y."/>
            <person name="Tao W.Z."/>
            <person name="Ma Y.J."/>
            <person name="Cheng J."/>
            <person name="Zhang M.Y."/>
            <person name="Zhang Y.X."/>
        </authorList>
    </citation>
    <scope>NUCLEOTIDE SEQUENCE [LARGE SCALE GENOMIC DNA]</scope>
    <source>
        <strain evidence="1 2">SYP-B2174</strain>
    </source>
</reference>
<name>A0A4Y9R2E7_9MICO</name>
<sequence>MSTGGTDALLTPADRADLEMQATVLARLRAEVDEAIVRAVLEPGVWNSPAREACAARVDGLRAELRTLEAVLDEAGERVRVLLAGIEAIDAYGAG</sequence>
<accession>A0A4Y9R2E7</accession>
<gene>
    <name evidence="1" type="ORF">E4M00_09830</name>
</gene>
<evidence type="ECO:0000313" key="2">
    <source>
        <dbReference type="Proteomes" id="UP000298127"/>
    </source>
</evidence>
<dbReference type="RefSeq" id="WP_135120284.1">
    <property type="nucleotide sequence ID" value="NZ_SPQZ01000003.1"/>
</dbReference>